<dbReference type="Proteomes" id="UP000283855">
    <property type="component" value="Unassembled WGS sequence"/>
</dbReference>
<comment type="caution">
    <text evidence="2">The sequence shown here is derived from an EMBL/GenBank/DDBJ whole genome shotgun (WGS) entry which is preliminary data.</text>
</comment>
<dbReference type="RefSeq" id="WP_118400309.1">
    <property type="nucleotide sequence ID" value="NZ_CABJGD010000011.1"/>
</dbReference>
<reference evidence="2 3" key="1">
    <citation type="submission" date="2018-08" db="EMBL/GenBank/DDBJ databases">
        <title>A genome reference for cultivated species of the human gut microbiota.</title>
        <authorList>
            <person name="Zou Y."/>
            <person name="Xue W."/>
            <person name="Luo G."/>
        </authorList>
    </citation>
    <scope>NUCLEOTIDE SEQUENCE [LARGE SCALE GENOMIC DNA]</scope>
    <source>
        <strain evidence="2 3">AM42-38</strain>
    </source>
</reference>
<evidence type="ECO:0000313" key="2">
    <source>
        <dbReference type="EMBL" id="RHA76264.1"/>
    </source>
</evidence>
<sequence>MRRIFFFIFLSLYTATIFAEKSDSIKIWGHVCDAFTMHGLIDGVQVELLDKDSVLLQRQQWSLEDRTESSFTIDALRGGTYIIRVSHPEYSSLTKKFTIRSSKREKRYSIGPLKLRRLPMNSQALDEVVIKATKIKFFTRGDTVIYNANAFNLAEGSMLDAMISQLPGARLERNGQLFVNGKKVESLLLNGKDFFKGDHSVLLDNLPAYTIEDIKVYNRLSELSQRLGQKVDDGDLVMDINLKKQYQVGWLGNVEAGGGTHDRWLGRVFLTRFTPQSRVSLYATANNTHENRKPGQDGEWLPSDIGNGTSTTEKGGIDYTISDKYGLFDLEGQLNAQHTDNDNISNQATEHFQQGKTTFGRNWSKGNSQTTELYTRHRMYFRLGPERSRNSINLTVTPELNFYRANGNNRYLQAEFRQDPTVIGSAGFLQEQLQSPAIQHTLLDSLLINRVRSEQLSHATKINGGAVANLSLSVPFTGGILGISAGFDAEHLTDERHDLYRLDYSSSESAAADNRRRYFNLPSDKKHAMASIEYSHGFDEKWEWMIMPHLDYNFTQTEQENSLYRLDLLEDMASAPLGSLPSTREALLSTLDISNSYLTDNRLHDVTLSLRGRYDHVEVRKGRRYSRLRFIWDPRITMQSEEWIFTGEEQSQSSRTVWLPGMRLELLRNTPGMKHQLELIADYSQKMPSMFQLMGLRFDSDPLNVEQGNPNLRRTGIYTLLFKHSSRPKNIGMISTHVTVNIYQNALATGQFYNPENGVRTYCPQNVNGNWNTNGSVWYVTPLGKQKRFNLEMQLENQYVHSVDLTSNNEDALIRSYVKTNYLKLPLSLEYSHDKLRVGVKASAAWNHAASEREGFQNVDAADITYGLFGHWNMPWGFTLATDLNYYTRYGYSNEQMNSRDWVWNAQLSKSFLKGKLILTAVGFDLLGQLSNITYSLNAQGSMETWKNVIPRYGMLRIAYRFSKKPEKK</sequence>
<feature type="domain" description="Outer membrane protein beta-barrel" evidence="1">
    <location>
        <begin position="668"/>
        <end position="943"/>
    </location>
</feature>
<protein>
    <recommendedName>
        <fullName evidence="1">Outer membrane protein beta-barrel domain-containing protein</fullName>
    </recommendedName>
</protein>
<dbReference type="AlphaFoldDB" id="A0A413T0V2"/>
<dbReference type="Pfam" id="PF14905">
    <property type="entry name" value="OMP_b-brl_3"/>
    <property type="match status" value="1"/>
</dbReference>
<evidence type="ECO:0000313" key="3">
    <source>
        <dbReference type="Proteomes" id="UP000283855"/>
    </source>
</evidence>
<proteinExistence type="predicted"/>
<gene>
    <name evidence="2" type="ORF">DW921_06890</name>
</gene>
<dbReference type="EMBL" id="QSFT01000011">
    <property type="protein sequence ID" value="RHA76264.1"/>
    <property type="molecule type" value="Genomic_DNA"/>
</dbReference>
<name>A0A413T0V2_9BACT</name>
<evidence type="ECO:0000259" key="1">
    <source>
        <dbReference type="Pfam" id="PF14905"/>
    </source>
</evidence>
<organism evidence="2 3">
    <name type="scientific">Phocaeicola coprophilus</name>
    <dbReference type="NCBI Taxonomy" id="387090"/>
    <lineage>
        <taxon>Bacteria</taxon>
        <taxon>Pseudomonadati</taxon>
        <taxon>Bacteroidota</taxon>
        <taxon>Bacteroidia</taxon>
        <taxon>Bacteroidales</taxon>
        <taxon>Bacteroidaceae</taxon>
        <taxon>Phocaeicola</taxon>
    </lineage>
</organism>
<dbReference type="InterPro" id="IPR041700">
    <property type="entry name" value="OMP_b-brl_3"/>
</dbReference>
<dbReference type="SUPFAM" id="SSF56935">
    <property type="entry name" value="Porins"/>
    <property type="match status" value="1"/>
</dbReference>
<accession>A0A413T0V2</accession>